<dbReference type="Gene3D" id="3.10.105.10">
    <property type="entry name" value="Dipeptide-binding Protein, Domain 3"/>
    <property type="match status" value="1"/>
</dbReference>
<dbReference type="RefSeq" id="WP_274996971.1">
    <property type="nucleotide sequence ID" value="NZ_JAJQQP010000014.1"/>
</dbReference>
<evidence type="ECO:0000256" key="1">
    <source>
        <dbReference type="SAM" id="SignalP"/>
    </source>
</evidence>
<reference evidence="3 4" key="1">
    <citation type="submission" date="2023-07" db="EMBL/GenBank/DDBJ databases">
        <title>Sequencing the genomes of 1000 actinobacteria strains.</title>
        <authorList>
            <person name="Klenk H.-P."/>
        </authorList>
    </citation>
    <scope>NUCLEOTIDE SEQUENCE [LARGE SCALE GENOMIC DNA]</scope>
    <source>
        <strain evidence="3 4">DSM 45554</strain>
    </source>
</reference>
<dbReference type="PANTHER" id="PTHR30290:SF83">
    <property type="entry name" value="ABC TRANSPORTER SUBSTRATE-BINDING PROTEIN"/>
    <property type="match status" value="1"/>
</dbReference>
<sequence length="551" mass="60322">MTHARAGRKAPLATVAACATVALAVAGCSPSQTTDDDAEGPVTLETWISQDMETLFPGDAGAYDNISVLDVVYDGLVRYDPETTEPYNYVAESIEPNDDNTVWTIKIKPDLTFQNGEPVDAEAFARGWNYTADGDNGLYSGYFFSIIQGYDEMQPETDENDEIVKEGATDELSGLNVVDPLTLEVTLNSPFAGFATMLGYTGFFPVAQECLDDVEKCALEPIGNGPFRVTEWSQGQELTAEKWVDYPLDETPEYDAIHWTEYATGETAGWADFKTGDLDLSFPPTAEVEAAKNDPELAERYVERPGAALTYLGFSGYTEGPWNDKEFRKAISMAIDREGIIGSLGSGQATPADSWVVPGGVPGGEAGTCEWCVFDPEAAQAALEKAGGWPEGGKLQISLGDDEAEVEYFTAIGNSIEEVLGIPYELNIDPDYFTTRAEQGYDGMFRNNWFPDYPLNENYLSFYASGEPGAGHWGWYSEEFEDKLDEAAAAGSLDESVALYQEAESILAEDFPTIPFRWSFSATYYSERLDNVILNPFSGAPILREIEVSAR</sequence>
<dbReference type="SUPFAM" id="SSF53850">
    <property type="entry name" value="Periplasmic binding protein-like II"/>
    <property type="match status" value="1"/>
</dbReference>
<proteinExistence type="predicted"/>
<evidence type="ECO:0000313" key="3">
    <source>
        <dbReference type="EMBL" id="MDR7383974.1"/>
    </source>
</evidence>
<gene>
    <name evidence="3" type="ORF">J2S48_003489</name>
</gene>
<dbReference type="EMBL" id="JAVDYE010000001">
    <property type="protein sequence ID" value="MDR7383974.1"/>
    <property type="molecule type" value="Genomic_DNA"/>
</dbReference>
<feature type="signal peptide" evidence="1">
    <location>
        <begin position="1"/>
        <end position="24"/>
    </location>
</feature>
<name>A0ABU2CRK7_9MICO</name>
<evidence type="ECO:0000259" key="2">
    <source>
        <dbReference type="Pfam" id="PF00496"/>
    </source>
</evidence>
<dbReference type="InterPro" id="IPR000914">
    <property type="entry name" value="SBP_5_dom"/>
</dbReference>
<dbReference type="PROSITE" id="PS51257">
    <property type="entry name" value="PROKAR_LIPOPROTEIN"/>
    <property type="match status" value="1"/>
</dbReference>
<keyword evidence="1" id="KW-0732">Signal</keyword>
<dbReference type="InterPro" id="IPR039424">
    <property type="entry name" value="SBP_5"/>
</dbReference>
<comment type="caution">
    <text evidence="3">The sequence shown here is derived from an EMBL/GenBank/DDBJ whole genome shotgun (WGS) entry which is preliminary data.</text>
</comment>
<dbReference type="Proteomes" id="UP001183585">
    <property type="component" value="Unassembled WGS sequence"/>
</dbReference>
<feature type="domain" description="Solute-binding protein family 5" evidence="2">
    <location>
        <begin position="86"/>
        <end position="467"/>
    </location>
</feature>
<evidence type="ECO:0000313" key="4">
    <source>
        <dbReference type="Proteomes" id="UP001183585"/>
    </source>
</evidence>
<dbReference type="InterPro" id="IPR030678">
    <property type="entry name" value="Peptide/Ni-bd"/>
</dbReference>
<keyword evidence="4" id="KW-1185">Reference proteome</keyword>
<feature type="chain" id="PRO_5046274383" evidence="1">
    <location>
        <begin position="25"/>
        <end position="551"/>
    </location>
</feature>
<accession>A0ABU2CRK7</accession>
<dbReference type="PANTHER" id="PTHR30290">
    <property type="entry name" value="PERIPLASMIC BINDING COMPONENT OF ABC TRANSPORTER"/>
    <property type="match status" value="1"/>
</dbReference>
<organism evidence="3 4">
    <name type="scientific">Promicromonospora iranensis</name>
    <dbReference type="NCBI Taxonomy" id="1105144"/>
    <lineage>
        <taxon>Bacteria</taxon>
        <taxon>Bacillati</taxon>
        <taxon>Actinomycetota</taxon>
        <taxon>Actinomycetes</taxon>
        <taxon>Micrococcales</taxon>
        <taxon>Promicromonosporaceae</taxon>
        <taxon>Promicromonospora</taxon>
    </lineage>
</organism>
<dbReference type="Gene3D" id="3.40.190.10">
    <property type="entry name" value="Periplasmic binding protein-like II"/>
    <property type="match status" value="1"/>
</dbReference>
<protein>
    <submittedName>
        <fullName evidence="3">ABC-type transport system substrate-binding protein</fullName>
    </submittedName>
</protein>
<dbReference type="PIRSF" id="PIRSF002741">
    <property type="entry name" value="MppA"/>
    <property type="match status" value="1"/>
</dbReference>
<dbReference type="Pfam" id="PF00496">
    <property type="entry name" value="SBP_bac_5"/>
    <property type="match status" value="1"/>
</dbReference>
<dbReference type="CDD" id="cd00995">
    <property type="entry name" value="PBP2_NikA_DppA_OppA_like"/>
    <property type="match status" value="1"/>
</dbReference>